<feature type="transmembrane region" description="Helical" evidence="7">
    <location>
        <begin position="155"/>
        <end position="178"/>
    </location>
</feature>
<feature type="transmembrane region" description="Helical" evidence="7">
    <location>
        <begin position="1580"/>
        <end position="1602"/>
    </location>
</feature>
<evidence type="ECO:0000256" key="4">
    <source>
        <dbReference type="ARBA" id="ARBA00022989"/>
    </source>
</evidence>
<feature type="transmembrane region" description="Helical" evidence="7">
    <location>
        <begin position="510"/>
        <end position="534"/>
    </location>
</feature>
<evidence type="ECO:0000256" key="5">
    <source>
        <dbReference type="ARBA" id="ARBA00023136"/>
    </source>
</evidence>
<dbReference type="GO" id="GO:0016020">
    <property type="term" value="C:membrane"/>
    <property type="evidence" value="ECO:0007669"/>
    <property type="project" value="UniProtKB-SubCell"/>
</dbReference>
<evidence type="ECO:0000256" key="7">
    <source>
        <dbReference type="SAM" id="Phobius"/>
    </source>
</evidence>
<feature type="transmembrane region" description="Helical" evidence="7">
    <location>
        <begin position="804"/>
        <end position="829"/>
    </location>
</feature>
<feature type="transmembrane region" description="Helical" evidence="7">
    <location>
        <begin position="688"/>
        <end position="714"/>
    </location>
</feature>
<dbReference type="Pfam" id="PF00854">
    <property type="entry name" value="PTR2"/>
    <property type="match status" value="3"/>
</dbReference>
<feature type="transmembrane region" description="Helical" evidence="7">
    <location>
        <begin position="968"/>
        <end position="985"/>
    </location>
</feature>
<dbReference type="EMBL" id="CP039350">
    <property type="protein sequence ID" value="QCD97082.1"/>
    <property type="molecule type" value="Genomic_DNA"/>
</dbReference>
<reference evidence="8 9" key="1">
    <citation type="submission" date="2019-04" db="EMBL/GenBank/DDBJ databases">
        <title>An improved genome assembly and genetic linkage map for asparagus bean, Vigna unguiculata ssp. sesquipedialis.</title>
        <authorList>
            <person name="Xia Q."/>
            <person name="Zhang R."/>
            <person name="Dong Y."/>
        </authorList>
    </citation>
    <scope>NUCLEOTIDE SEQUENCE [LARGE SCALE GENOMIC DNA]</scope>
    <source>
        <tissue evidence="8">Leaf</tissue>
    </source>
</reference>
<dbReference type="PANTHER" id="PTHR11654">
    <property type="entry name" value="OLIGOPEPTIDE TRANSPORTER-RELATED"/>
    <property type="match status" value="1"/>
</dbReference>
<comment type="similarity">
    <text evidence="2">Belongs to the major facilitator superfamily. Proton-dependent oligopeptide transporter (POT/PTR) (TC 2.A.17) family.</text>
</comment>
<feature type="transmembrane region" description="Helical" evidence="7">
    <location>
        <begin position="734"/>
        <end position="758"/>
    </location>
</feature>
<feature type="transmembrane region" description="Helical" evidence="7">
    <location>
        <begin position="779"/>
        <end position="798"/>
    </location>
</feature>
<feature type="transmembrane region" description="Helical" evidence="7">
    <location>
        <begin position="1222"/>
        <end position="1248"/>
    </location>
</feature>
<proteinExistence type="inferred from homology"/>
<feature type="transmembrane region" description="Helical" evidence="7">
    <location>
        <begin position="555"/>
        <end position="579"/>
    </location>
</feature>
<evidence type="ECO:0000313" key="8">
    <source>
        <dbReference type="EMBL" id="QCD97082.1"/>
    </source>
</evidence>
<feature type="compositionally biased region" description="Basic and acidic residues" evidence="6">
    <location>
        <begin position="1124"/>
        <end position="1146"/>
    </location>
</feature>
<feature type="transmembrane region" description="Helical" evidence="7">
    <location>
        <begin position="198"/>
        <end position="219"/>
    </location>
</feature>
<comment type="subcellular location">
    <subcellularLocation>
        <location evidence="1">Membrane</location>
        <topology evidence="1">Multi-pass membrane protein</topology>
    </subcellularLocation>
</comment>
<feature type="region of interest" description="Disordered" evidence="6">
    <location>
        <begin position="1124"/>
        <end position="1150"/>
    </location>
</feature>
<gene>
    <name evidence="8" type="ORF">DEO72_LG6g1792</name>
</gene>
<evidence type="ECO:0000256" key="1">
    <source>
        <dbReference type="ARBA" id="ARBA00004141"/>
    </source>
</evidence>
<feature type="transmembrane region" description="Helical" evidence="7">
    <location>
        <begin position="1499"/>
        <end position="1519"/>
    </location>
</feature>
<dbReference type="Proteomes" id="UP000501690">
    <property type="component" value="Linkage Group LG6"/>
</dbReference>
<dbReference type="GO" id="GO:0022857">
    <property type="term" value="F:transmembrane transporter activity"/>
    <property type="evidence" value="ECO:0007669"/>
    <property type="project" value="InterPro"/>
</dbReference>
<dbReference type="InterPro" id="IPR000109">
    <property type="entry name" value="POT_fam"/>
</dbReference>
<name>A0A4D6M6Z1_VIGUN</name>
<feature type="transmembrane region" description="Helical" evidence="7">
    <location>
        <begin position="1046"/>
        <end position="1077"/>
    </location>
</feature>
<feature type="transmembrane region" description="Helical" evidence="7">
    <location>
        <begin position="389"/>
        <end position="406"/>
    </location>
</feature>
<organism evidence="8 9">
    <name type="scientific">Vigna unguiculata</name>
    <name type="common">Cowpea</name>
    <dbReference type="NCBI Taxonomy" id="3917"/>
    <lineage>
        <taxon>Eukaryota</taxon>
        <taxon>Viridiplantae</taxon>
        <taxon>Streptophyta</taxon>
        <taxon>Embryophyta</taxon>
        <taxon>Tracheophyta</taxon>
        <taxon>Spermatophyta</taxon>
        <taxon>Magnoliopsida</taxon>
        <taxon>eudicotyledons</taxon>
        <taxon>Gunneridae</taxon>
        <taxon>Pentapetalae</taxon>
        <taxon>rosids</taxon>
        <taxon>fabids</taxon>
        <taxon>Fabales</taxon>
        <taxon>Fabaceae</taxon>
        <taxon>Papilionoideae</taxon>
        <taxon>50 kb inversion clade</taxon>
        <taxon>NPAAA clade</taxon>
        <taxon>indigoferoid/millettioid clade</taxon>
        <taxon>Phaseoleae</taxon>
        <taxon>Vigna</taxon>
    </lineage>
</organism>
<feature type="transmembrane region" description="Helical" evidence="7">
    <location>
        <begin position="1540"/>
        <end position="1560"/>
    </location>
</feature>
<feature type="region of interest" description="Disordered" evidence="6">
    <location>
        <begin position="1700"/>
        <end position="1734"/>
    </location>
</feature>
<keyword evidence="5 7" id="KW-0472">Membrane</keyword>
<feature type="transmembrane region" description="Helical" evidence="7">
    <location>
        <begin position="662"/>
        <end position="681"/>
    </location>
</feature>
<keyword evidence="4 7" id="KW-1133">Transmembrane helix</keyword>
<feature type="transmembrane region" description="Helical" evidence="7">
    <location>
        <begin position="1338"/>
        <end position="1358"/>
    </location>
</feature>
<evidence type="ECO:0000313" key="9">
    <source>
        <dbReference type="Proteomes" id="UP000501690"/>
    </source>
</evidence>
<keyword evidence="9" id="KW-1185">Reference proteome</keyword>
<protein>
    <submittedName>
        <fullName evidence="8">Solute carrier family 15</fullName>
    </submittedName>
</protein>
<feature type="transmembrane region" description="Helical" evidence="7">
    <location>
        <begin position="1089"/>
        <end position="1110"/>
    </location>
</feature>
<evidence type="ECO:0000256" key="3">
    <source>
        <dbReference type="ARBA" id="ARBA00022692"/>
    </source>
</evidence>
<sequence>MAYAETDVKMESEKNINIRDNGEVAEKEELLHRNNRRRGGIRTLPFILGNEFCDRFASSGFHANMISYLTQQLNMPLVPASNLLTAFAGTSSFTPLFGALIADSFAGRFWTILVASFIYELGLIVITLSAILPHLRPPACSTQVNCREASSSQLWILYISLLLIALGTGGIRPCVVTFSADQFDMTKTGVASRNWNLFNWYSFCMGLASLSALTIVVYIQDNMGWGWGLGIPTIAMLMSIIVFVLGSPLYRTVKPNGSPMVRLAQVVAAAVKNRKKALPQDHELLYQNWELDAAISSEGRLLHSHQFKCLDKAAIVTEEEEGRDPNAAPDMWKLATVHRVEELKSIIRMLPIWASGILLIAASSSHNFVILQARTMDRHLFHTFQIPPASMSIFTVVTLMVGVVLYERLFVPFIRRFTKNPSGITTLQRMGVGFVVSIIATLVSAWVEIKRKKVAAEYHLLDSPNATIPISVFWLVPQYCLHGVAEVFMVVGHLEFLYDQSPESMRSTAAALNCITTAIGNYVGTVMVSLVHKYSGKERNWLPDRNLNRGRLECYFYLLSGIQVLNLVYFLICACFYTYKSVEEIKEADMEIEKKSVEMESGEVTEKKNQKKAQQRRGGIRTLPFILGNEFCDRFAVAGFNGNLISYLTQVLNMPLVSASNILTIYGGTASFTPLLGALIAESFAGRFWTITVASLIYQLGLVSLTVSAILPHFRPPPCPTQVNCQEATHSQLSIFYISLFLTSLGSGGIRPCVVPFLGDQFDMTKNGVASRKWNLFNWYFFSLGLASLSALTIVVYIQDNTGWGWGFGIPTIVMLLSIIAFVLGAPLYKTQEPEGSPLVRLVQVIVAAINKRNKTLPNDPKFLYQNNDLDAAICLEGRLLHTNQFKWLDKAAIVTGEECRDPNAPPNWWKLATVHRVEELKSIIRVLPISSSGILLIAASSHLPSFVIQQARTMDRHLSHSFQISPANMSIFSVLTLMSGVVLYERLFVPFIRRFTKNPSGITTLQRMGIGFVINTIATLISAPVEVKRKAVAAKYHLLDSPNATIPISVFWLVPQYCLHGLADVFMSVGLFEFLYDQSPESMRSSATALYCIVIALGSYAGTLVVSLVHKYSGKEENWLPDRNLNREKSAKNSEEIGAQKEAKTTQHRRGGIRTLPFILANEVCDRFASAGFHGNLISYLTQELNMPLVAASNTLTNFGGTSSFTPLIGAIIADSFAGRFWTITVASLIYELGLLSITVSAILPHFRPPPCPTQVNCQEATSSQLWILYISLLLTSVGSGGIRPCVVPFSADQFDMTKTGVASRKWNLFNWYFFSMGFASLSALTIVVYIQDNMGWGWGLGIPSIAMMISIIAFVLGSPLYKTVKPEGSPLVRLAQVIAAAVKKRNQTLPEDPKFLYHNWELDAPIALEGMLLHSDQYKWLDKAAIVTEEEARDSSATPDLWKLVTVHRVEELKSIIRMLPIWASGILLITSSSHLHSFVILQARSMDRHLSPSFEISPASMSIFSVLTMMSGVVLYERVFVPFARRFTGNPSGITSLQRMGIGFVINIIATVVAALIEMKRKSAAAKFNLLDDPKAIIPISVFWLVPQYFLHGVAEIFMSVGHLEFLFEQSPESMRSSATALYCITTAIGNYLGTLLVSLVHKYTGNERNWLPDRNLNRGGLDYYYFLVSGIQVVNLVYYLICARFYTYKPVEETTERNKEEDLEEANEHVSSHILKDGGEEEKRGVTKDE</sequence>
<feature type="transmembrane region" description="Helical" evidence="7">
    <location>
        <begin position="427"/>
        <end position="447"/>
    </location>
</feature>
<feature type="transmembrane region" description="Helical" evidence="7">
    <location>
        <begin position="83"/>
        <end position="102"/>
    </location>
</feature>
<feature type="transmembrane region" description="Helical" evidence="7">
    <location>
        <begin position="1667"/>
        <end position="1685"/>
    </location>
</feature>
<feature type="transmembrane region" description="Helical" evidence="7">
    <location>
        <begin position="109"/>
        <end position="135"/>
    </location>
</feature>
<dbReference type="SUPFAM" id="SSF103473">
    <property type="entry name" value="MFS general substrate transporter"/>
    <property type="match status" value="3"/>
</dbReference>
<dbReference type="InterPro" id="IPR036259">
    <property type="entry name" value="MFS_trans_sf"/>
</dbReference>
<feature type="transmembrane region" description="Helical" evidence="7">
    <location>
        <begin position="349"/>
        <end position="369"/>
    </location>
</feature>
<feature type="transmembrane region" description="Helical" evidence="7">
    <location>
        <begin position="1623"/>
        <end position="1647"/>
    </location>
</feature>
<feature type="transmembrane region" description="Helical" evidence="7">
    <location>
        <begin position="1006"/>
        <end position="1026"/>
    </location>
</feature>
<accession>A0A4D6M6Z1</accession>
<keyword evidence="3 7" id="KW-0812">Transmembrane</keyword>
<evidence type="ECO:0000256" key="6">
    <source>
        <dbReference type="SAM" id="MobiDB-lite"/>
    </source>
</evidence>
<dbReference type="Gene3D" id="1.20.1250.20">
    <property type="entry name" value="MFS general substrate transporter like domains"/>
    <property type="match status" value="3"/>
</dbReference>
<feature type="transmembrane region" description="Helical" evidence="7">
    <location>
        <begin position="225"/>
        <end position="250"/>
    </location>
</feature>
<feature type="transmembrane region" description="Helical" evidence="7">
    <location>
        <begin position="1310"/>
        <end position="1332"/>
    </location>
</feature>
<feature type="transmembrane region" description="Helical" evidence="7">
    <location>
        <begin position="1268"/>
        <end position="1289"/>
    </location>
</feature>
<evidence type="ECO:0000256" key="2">
    <source>
        <dbReference type="ARBA" id="ARBA00005982"/>
    </source>
</evidence>